<feature type="chain" id="PRO_5043700635" evidence="1">
    <location>
        <begin position="22"/>
        <end position="214"/>
    </location>
</feature>
<dbReference type="RefSeq" id="WP_272202041.1">
    <property type="nucleotide sequence ID" value="NZ_JAQNSI010000456.1"/>
</dbReference>
<reference evidence="3" key="1">
    <citation type="submission" date="2022-10" db="EMBL/GenBank/DDBJ databases">
        <title>Human gut microbiome strain richness.</title>
        <authorList>
            <person name="Chen-Liaw A."/>
        </authorList>
    </citation>
    <scope>NUCLEOTIDE SEQUENCE</scope>
    <source>
        <strain evidence="3">1001713st1_F9_1001713B170221_170320</strain>
    </source>
</reference>
<evidence type="ECO:0000313" key="4">
    <source>
        <dbReference type="Proteomes" id="UP001222603"/>
    </source>
</evidence>
<name>A0AAW6H786_BACUN</name>
<feature type="non-terminal residue" evidence="3">
    <location>
        <position position="214"/>
    </location>
</feature>
<feature type="domain" description="SusD-like N-terminal" evidence="2">
    <location>
        <begin position="38"/>
        <end position="213"/>
    </location>
</feature>
<feature type="signal peptide" evidence="1">
    <location>
        <begin position="1"/>
        <end position="21"/>
    </location>
</feature>
<evidence type="ECO:0000313" key="3">
    <source>
        <dbReference type="EMBL" id="MDC1902214.1"/>
    </source>
</evidence>
<dbReference type="InterPro" id="IPR011990">
    <property type="entry name" value="TPR-like_helical_dom_sf"/>
</dbReference>
<dbReference type="Proteomes" id="UP001222603">
    <property type="component" value="Unassembled WGS sequence"/>
</dbReference>
<gene>
    <name evidence="3" type="ORF">POZ10_16490</name>
</gene>
<accession>A0AAW6H786</accession>
<sequence>MKKILFIASAILILLSGCENFLDSELLTEKTTANFPETEKDAQEMVTAIYAHLLFESPETSSQYYIAQLAGDDCLGGNLSYSNNCATNFLMYSGNLNTFAGIWDRCYTLINRANNAINTMENVKSWSSESERNRLFGESYFLRAMAYYELAQVFGGVPLRTTLESTNLPRASVDEIYTQIAADLKNAIEMMPAKIYPKGSDMTGHATKYAAEAM</sequence>
<organism evidence="3 4">
    <name type="scientific">Bacteroides uniformis</name>
    <dbReference type="NCBI Taxonomy" id="820"/>
    <lineage>
        <taxon>Bacteria</taxon>
        <taxon>Pseudomonadati</taxon>
        <taxon>Bacteroidota</taxon>
        <taxon>Bacteroidia</taxon>
        <taxon>Bacteroidales</taxon>
        <taxon>Bacteroidaceae</taxon>
        <taxon>Bacteroides</taxon>
    </lineage>
</organism>
<dbReference type="PROSITE" id="PS51257">
    <property type="entry name" value="PROKAR_LIPOPROTEIN"/>
    <property type="match status" value="1"/>
</dbReference>
<protein>
    <submittedName>
        <fullName evidence="3">RagB/SusD family nutrient uptake outer membrane protein</fullName>
    </submittedName>
</protein>
<dbReference type="Pfam" id="PF14322">
    <property type="entry name" value="SusD-like_3"/>
    <property type="match status" value="1"/>
</dbReference>
<dbReference type="Gene3D" id="1.25.40.390">
    <property type="match status" value="1"/>
</dbReference>
<comment type="caution">
    <text evidence="3">The sequence shown here is derived from an EMBL/GenBank/DDBJ whole genome shotgun (WGS) entry which is preliminary data.</text>
</comment>
<dbReference type="EMBL" id="JAQNSI010000456">
    <property type="protein sequence ID" value="MDC1902214.1"/>
    <property type="molecule type" value="Genomic_DNA"/>
</dbReference>
<dbReference type="AlphaFoldDB" id="A0AAW6H786"/>
<proteinExistence type="predicted"/>
<dbReference type="InterPro" id="IPR033985">
    <property type="entry name" value="SusD-like_N"/>
</dbReference>
<keyword evidence="1" id="KW-0732">Signal</keyword>
<evidence type="ECO:0000259" key="2">
    <source>
        <dbReference type="Pfam" id="PF14322"/>
    </source>
</evidence>
<dbReference type="SUPFAM" id="SSF48452">
    <property type="entry name" value="TPR-like"/>
    <property type="match status" value="1"/>
</dbReference>
<evidence type="ECO:0000256" key="1">
    <source>
        <dbReference type="SAM" id="SignalP"/>
    </source>
</evidence>